<comment type="caution">
    <text evidence="3">The sequence shown here is derived from an EMBL/GenBank/DDBJ whole genome shotgun (WGS) entry which is preliminary data.</text>
</comment>
<protein>
    <recommendedName>
        <fullName evidence="2">Histidine kinase/HSP90-like ATPase domain-containing protein</fullName>
    </recommendedName>
</protein>
<dbReference type="Gene3D" id="3.30.565.10">
    <property type="entry name" value="Histidine kinase-like ATPase, C-terminal domain"/>
    <property type="match status" value="1"/>
</dbReference>
<dbReference type="PANTHER" id="PTHR35526:SF3">
    <property type="entry name" value="ANTI-SIGMA-F FACTOR RSBW"/>
    <property type="match status" value="1"/>
</dbReference>
<dbReference type="SUPFAM" id="SSF55874">
    <property type="entry name" value="ATPase domain of HSP90 chaperone/DNA topoisomerase II/histidine kinase"/>
    <property type="match status" value="1"/>
</dbReference>
<dbReference type="STRING" id="1306406.J116_002870"/>
<dbReference type="InterPro" id="IPR036890">
    <property type="entry name" value="HATPase_C_sf"/>
</dbReference>
<dbReference type="EMBL" id="ASHX02000001">
    <property type="protein sequence ID" value="OEJ97808.1"/>
    <property type="molecule type" value="Genomic_DNA"/>
</dbReference>
<proteinExistence type="predicted"/>
<dbReference type="InterPro" id="IPR050267">
    <property type="entry name" value="Anti-sigma-factor_SerPK"/>
</dbReference>
<dbReference type="Proteomes" id="UP000095329">
    <property type="component" value="Unassembled WGS sequence"/>
</dbReference>
<evidence type="ECO:0000256" key="1">
    <source>
        <dbReference type="ARBA" id="ARBA00022527"/>
    </source>
</evidence>
<dbReference type="eggNOG" id="COG2172">
    <property type="taxonomic scope" value="Bacteria"/>
</dbReference>
<sequence>MTPRPYAHAFPVHTPDVRRFAFELPARAESVARARRLVVERLTMWGLAGDVRDTAELVVSELFTNAVVHTASGRVVCELRDRGEHVRIAVHDEGCRVTGPRLRTADREECGRGLLLVDAMCSAWGSHDTRHGAGRVVWAELVHDTAEPC</sequence>
<dbReference type="CDD" id="cd16936">
    <property type="entry name" value="HATPase_RsbW-like"/>
    <property type="match status" value="1"/>
</dbReference>
<dbReference type="AlphaFoldDB" id="A0A1D3DZS4"/>
<dbReference type="PANTHER" id="PTHR35526">
    <property type="entry name" value="ANTI-SIGMA-F FACTOR RSBW-RELATED"/>
    <property type="match status" value="1"/>
</dbReference>
<keyword evidence="1" id="KW-0723">Serine/threonine-protein kinase</keyword>
<accession>A0A1D3DZS4</accession>
<dbReference type="Pfam" id="PF13581">
    <property type="entry name" value="HATPase_c_2"/>
    <property type="match status" value="1"/>
</dbReference>
<name>A0A1D3DZS4_9ACTN</name>
<reference evidence="3 4" key="1">
    <citation type="journal article" date="2013" name="Genome Announc.">
        <title>Genome Sequence of Streptomyces violaceusniger Strain SPC6, a Halotolerant Streptomycete That Exhibits Rapid Growth and Development.</title>
        <authorList>
            <person name="Chen X."/>
            <person name="Zhang B."/>
            <person name="Zhang W."/>
            <person name="Wu X."/>
            <person name="Zhang M."/>
            <person name="Chen T."/>
            <person name="Liu G."/>
            <person name="Dyson P."/>
        </authorList>
    </citation>
    <scope>NUCLEOTIDE SEQUENCE [LARGE SCALE GENOMIC DNA]</scope>
    <source>
        <strain evidence="3 4">SPC6</strain>
    </source>
</reference>
<dbReference type="InterPro" id="IPR003594">
    <property type="entry name" value="HATPase_dom"/>
</dbReference>
<organism evidence="3 4">
    <name type="scientific">Streptomyces thermolilacinus SPC6</name>
    <dbReference type="NCBI Taxonomy" id="1306406"/>
    <lineage>
        <taxon>Bacteria</taxon>
        <taxon>Bacillati</taxon>
        <taxon>Actinomycetota</taxon>
        <taxon>Actinomycetes</taxon>
        <taxon>Kitasatosporales</taxon>
        <taxon>Streptomycetaceae</taxon>
        <taxon>Streptomyces</taxon>
    </lineage>
</organism>
<keyword evidence="1" id="KW-0808">Transferase</keyword>
<evidence type="ECO:0000259" key="2">
    <source>
        <dbReference type="Pfam" id="PF13581"/>
    </source>
</evidence>
<evidence type="ECO:0000313" key="4">
    <source>
        <dbReference type="Proteomes" id="UP000095329"/>
    </source>
</evidence>
<feature type="domain" description="Histidine kinase/HSP90-like ATPase" evidence="2">
    <location>
        <begin position="24"/>
        <end position="138"/>
    </location>
</feature>
<dbReference type="GO" id="GO:0004674">
    <property type="term" value="F:protein serine/threonine kinase activity"/>
    <property type="evidence" value="ECO:0007669"/>
    <property type="project" value="UniProtKB-KW"/>
</dbReference>
<evidence type="ECO:0000313" key="3">
    <source>
        <dbReference type="EMBL" id="OEJ97808.1"/>
    </source>
</evidence>
<gene>
    <name evidence="3" type="ORF">J116_002870</name>
</gene>
<keyword evidence="4" id="KW-1185">Reference proteome</keyword>
<keyword evidence="1" id="KW-0418">Kinase</keyword>